<evidence type="ECO:0000313" key="2">
    <source>
        <dbReference type="Proteomes" id="UP000789525"/>
    </source>
</evidence>
<proteinExistence type="predicted"/>
<dbReference type="Proteomes" id="UP000789525">
    <property type="component" value="Unassembled WGS sequence"/>
</dbReference>
<sequence length="86" mass="9992">KIDQSESKYQVTNREVISSHFDFGGILYNRYKDLKKDNGKEGANALLFDEVRKQIPIEVTDGALRKRTERARKIYRLFTAIVKGDE</sequence>
<feature type="non-terminal residue" evidence="1">
    <location>
        <position position="86"/>
    </location>
</feature>
<name>A0ACA9QMY6_9GLOM</name>
<keyword evidence="2" id="KW-1185">Reference proteome</keyword>
<dbReference type="EMBL" id="CAJVPT010057966">
    <property type="protein sequence ID" value="CAG8759508.1"/>
    <property type="molecule type" value="Genomic_DNA"/>
</dbReference>
<accession>A0ACA9QMY6</accession>
<feature type="non-terminal residue" evidence="1">
    <location>
        <position position="1"/>
    </location>
</feature>
<organism evidence="1 2">
    <name type="scientific">Acaulospora colombiana</name>
    <dbReference type="NCBI Taxonomy" id="27376"/>
    <lineage>
        <taxon>Eukaryota</taxon>
        <taxon>Fungi</taxon>
        <taxon>Fungi incertae sedis</taxon>
        <taxon>Mucoromycota</taxon>
        <taxon>Glomeromycotina</taxon>
        <taxon>Glomeromycetes</taxon>
        <taxon>Diversisporales</taxon>
        <taxon>Acaulosporaceae</taxon>
        <taxon>Acaulospora</taxon>
    </lineage>
</organism>
<evidence type="ECO:0000313" key="1">
    <source>
        <dbReference type="EMBL" id="CAG8759508.1"/>
    </source>
</evidence>
<comment type="caution">
    <text evidence="1">The sequence shown here is derived from an EMBL/GenBank/DDBJ whole genome shotgun (WGS) entry which is preliminary data.</text>
</comment>
<gene>
    <name evidence="1" type="ORF">ACOLOM_LOCUS13130</name>
</gene>
<reference evidence="1" key="1">
    <citation type="submission" date="2021-06" db="EMBL/GenBank/DDBJ databases">
        <authorList>
            <person name="Kallberg Y."/>
            <person name="Tangrot J."/>
            <person name="Rosling A."/>
        </authorList>
    </citation>
    <scope>NUCLEOTIDE SEQUENCE</scope>
    <source>
        <strain evidence="1">CL356</strain>
    </source>
</reference>
<protein>
    <submittedName>
        <fullName evidence="1">5978_t:CDS:1</fullName>
    </submittedName>
</protein>